<organism evidence="1 2">
    <name type="scientific">Dictyobacter halimunensis</name>
    <dbReference type="NCBI Taxonomy" id="3026934"/>
    <lineage>
        <taxon>Bacteria</taxon>
        <taxon>Bacillati</taxon>
        <taxon>Chloroflexota</taxon>
        <taxon>Ktedonobacteria</taxon>
        <taxon>Ktedonobacterales</taxon>
        <taxon>Dictyobacteraceae</taxon>
        <taxon>Dictyobacter</taxon>
    </lineage>
</organism>
<sequence length="77" mass="8913">MEIHHSNRSQRDRHGDINRLLVANAAYIKGREAHPGFSPFYICLTLVIVGDVSTYDTVDFLHSINYNVKYEYAETRL</sequence>
<evidence type="ECO:0000313" key="2">
    <source>
        <dbReference type="Proteomes" id="UP001344906"/>
    </source>
</evidence>
<gene>
    <name evidence="1" type="ORF">KDH_06010</name>
</gene>
<proteinExistence type="predicted"/>
<name>A0ABQ6FJE3_9CHLR</name>
<comment type="caution">
    <text evidence="1">The sequence shown here is derived from an EMBL/GenBank/DDBJ whole genome shotgun (WGS) entry which is preliminary data.</text>
</comment>
<reference evidence="1 2" key="1">
    <citation type="submission" date="2023-02" db="EMBL/GenBank/DDBJ databases">
        <title>Dictyobacter halimunensis sp. nov., a new member of the class Ktedonobacteria from forest soil in a geothermal area.</title>
        <authorList>
            <person name="Rachmania M.K."/>
            <person name="Ningsih F."/>
            <person name="Sakai Y."/>
            <person name="Yabe S."/>
            <person name="Yokota A."/>
            <person name="Sjamsuridzal W."/>
        </authorList>
    </citation>
    <scope>NUCLEOTIDE SEQUENCE [LARGE SCALE GENOMIC DNA]</scope>
    <source>
        <strain evidence="1 2">S3.2.2.5</strain>
    </source>
</reference>
<dbReference type="Proteomes" id="UP001344906">
    <property type="component" value="Unassembled WGS sequence"/>
</dbReference>
<evidence type="ECO:0000313" key="1">
    <source>
        <dbReference type="EMBL" id="GLV53750.1"/>
    </source>
</evidence>
<protein>
    <submittedName>
        <fullName evidence="1">Uncharacterized protein</fullName>
    </submittedName>
</protein>
<keyword evidence="2" id="KW-1185">Reference proteome</keyword>
<accession>A0ABQ6FJE3</accession>
<dbReference type="EMBL" id="BSRI01000001">
    <property type="protein sequence ID" value="GLV53750.1"/>
    <property type="molecule type" value="Genomic_DNA"/>
</dbReference>